<name>A0ABP0SVB1_9DINO</name>
<dbReference type="Proteomes" id="UP001642484">
    <property type="component" value="Unassembled WGS sequence"/>
</dbReference>
<comment type="caution">
    <text evidence="1">The sequence shown here is derived from an EMBL/GenBank/DDBJ whole genome shotgun (WGS) entry which is preliminary data.</text>
</comment>
<evidence type="ECO:0000313" key="2">
    <source>
        <dbReference type="Proteomes" id="UP001642484"/>
    </source>
</evidence>
<keyword evidence="2" id="KW-1185">Reference proteome</keyword>
<sequence length="757" mass="83206">MTRIVLFELSGGILPVTAAVEDAPDLSLLAVYFVSTNSDDSLIATTNFPCAIPLPSMSSLTTAMISDALRQHTQATGVFVFAASEVKNAQLAKVVQVVSAALQTDLPVNFLIGQLSQAQACTLREHLPHVLSCELPPMPPMSPHRFWCFNSEASHTCGPPTTVSATGCLCPGWTVTNLGQARCWPWGALWSPDSLTCLTTGRKRGPIAQELELMLGYQAGHTAPLLQARFAENREEVERRRAAALSRSWPPCGVTAILPFLTNTASHSGRGATLPTCLPKPALQVGPACAQVLHHLRSRCPYLIDRRSRGLATVDLGPDWPDQHACAANFSQTKRDGFAVSARRLLPFGLPPTTHVLLAEALSSPLAQPLTVADDLDFAIRVVVAEGTGIRAWRQQQWRTLCNQLRQLEPLVRFFEAHRSASSQRVSAHLNLAHIEALGHSVCWPDHDVAFALCQGVRIVGDLPTFGIYRTAHADASSSSCFDSQRNHEWLQQVLTMPAPPPPEAQVVWDKSEAERQLGILEGWFSASDLHNQFGAHQWRPMVRFAAWQANHNAYRCIDNAKTSEHNLCTGVEERIHTTSIDMGVAIAQRFRALLGSPLADDLALQAATKDMKRAYRQVPVSEAHLRFSVVAVWHPTQGTWVFGILHGLAFGLLAAVLQFNRFPALIVAVARRWLAIPVINFFDDFKITEPVFAKASGGLYFDKLVSVMGWLFDPDKDKPFHSTAKFLGGLETFLPNEVRLRPTPERESHITLSLLL</sequence>
<organism evidence="1 2">
    <name type="scientific">Durusdinium trenchii</name>
    <dbReference type="NCBI Taxonomy" id="1381693"/>
    <lineage>
        <taxon>Eukaryota</taxon>
        <taxon>Sar</taxon>
        <taxon>Alveolata</taxon>
        <taxon>Dinophyceae</taxon>
        <taxon>Suessiales</taxon>
        <taxon>Symbiodiniaceae</taxon>
        <taxon>Durusdinium</taxon>
    </lineage>
</organism>
<accession>A0ABP0SVB1</accession>
<dbReference type="EMBL" id="CAXAMN010028376">
    <property type="protein sequence ID" value="CAK9116368.1"/>
    <property type="molecule type" value="Genomic_DNA"/>
</dbReference>
<evidence type="ECO:0000313" key="1">
    <source>
        <dbReference type="EMBL" id="CAK9116368.1"/>
    </source>
</evidence>
<protein>
    <submittedName>
        <fullName evidence="1">Uncharacterized protein</fullName>
    </submittedName>
</protein>
<proteinExistence type="predicted"/>
<reference evidence="1 2" key="1">
    <citation type="submission" date="2024-02" db="EMBL/GenBank/DDBJ databases">
        <authorList>
            <person name="Chen Y."/>
            <person name="Shah S."/>
            <person name="Dougan E. K."/>
            <person name="Thang M."/>
            <person name="Chan C."/>
        </authorList>
    </citation>
    <scope>NUCLEOTIDE SEQUENCE [LARGE SCALE GENOMIC DNA]</scope>
</reference>
<gene>
    <name evidence="1" type="ORF">CCMP2556_LOCUS53974</name>
</gene>